<comment type="caution">
    <text evidence="1">The sequence shown here is derived from an EMBL/GenBank/DDBJ whole genome shotgun (WGS) entry which is preliminary data.</text>
</comment>
<name>A0ACA9Y938_9ASCO</name>
<gene>
    <name evidence="1" type="ORF">CLIB1444_06S04456</name>
</gene>
<protein>
    <submittedName>
        <fullName evidence="1">Transcription factor IIIB 70 kDa subunit</fullName>
    </submittedName>
</protein>
<dbReference type="Proteomes" id="UP001152531">
    <property type="component" value="Unassembled WGS sequence"/>
</dbReference>
<evidence type="ECO:0000313" key="1">
    <source>
        <dbReference type="EMBL" id="CAH6721538.1"/>
    </source>
</evidence>
<evidence type="ECO:0000313" key="2">
    <source>
        <dbReference type="Proteomes" id="UP001152531"/>
    </source>
</evidence>
<accession>A0ACA9Y938</accession>
<keyword evidence="2" id="KW-1185">Reference proteome</keyword>
<organism evidence="1 2">
    <name type="scientific">[Candida] jaroonii</name>
    <dbReference type="NCBI Taxonomy" id="467808"/>
    <lineage>
        <taxon>Eukaryota</taxon>
        <taxon>Fungi</taxon>
        <taxon>Dikarya</taxon>
        <taxon>Ascomycota</taxon>
        <taxon>Saccharomycotina</taxon>
        <taxon>Pichiomycetes</taxon>
        <taxon>Debaryomycetaceae</taxon>
        <taxon>Yamadazyma</taxon>
    </lineage>
</organism>
<reference evidence="1" key="1">
    <citation type="submission" date="2022-06" db="EMBL/GenBank/DDBJ databases">
        <authorList>
            <person name="Legras J.-L."/>
            <person name="Devillers H."/>
            <person name="Grondin C."/>
        </authorList>
    </citation>
    <scope>NUCLEOTIDE SEQUENCE</scope>
    <source>
        <strain evidence="1">CLIB 1444</strain>
    </source>
</reference>
<sequence length="591" mass="66183">MYDICSKCGQASLQADMTGNSGALTCIKCGFVAHESPMVSELIYSESSSGATSVQGTMVGAGQARANVGGRQNAMDSREQTLATGKRNIRDLATALRIPDYIFESACGWFKLALSHNFVQGRRSQNVTAACLYIACRKEKTHHMLIDFSSKLQISVFSLGATFLKMVKTLHIVKLPLADPSLFISHFVDKLGFEDPGKINVIRDATQLAKRMSADWIHEGRRPAGVAGACVLLASRMNGYRRTNNEIVAVAHVAEDTLARRLREFRETDSGSLSIAEFRKGHSRESGSNPPSFNRGVDLETKLRKKVLERKKDIKRIIELNKQLEEEKEEQRAAETAAERADVDTEISEREASESETDKEASNSRKTKGSRRLDSLRRVSKKPSSSSTSSTEIEGRKTKSKIIKKDSNSLFKALLKDCDFSNDELEEHVRRIELQNKYNINNKVYEAPSQSQDFSVRFDENKPINLVARLPKTAEVLQKVSSDADLDDIDIDIDDGEYFNDASMVKKKELIWVKENFDYLLDQERKRLKAESDELAGNTSARKPKRQRKKSGLDVVTEGGINEDGQIESEESAKKISRKLNYLNLDSIDYS</sequence>
<dbReference type="EMBL" id="CALSDN010000006">
    <property type="protein sequence ID" value="CAH6721538.1"/>
    <property type="molecule type" value="Genomic_DNA"/>
</dbReference>
<proteinExistence type="predicted"/>